<gene>
    <name evidence="1" type="ORF">FIBRA_09256</name>
</gene>
<accession>J7RH92</accession>
<evidence type="ECO:0000313" key="2">
    <source>
        <dbReference type="Proteomes" id="UP000006352"/>
    </source>
</evidence>
<dbReference type="EMBL" id="HE797579">
    <property type="protein sequence ID" value="CCM06942.1"/>
    <property type="molecule type" value="Genomic_DNA"/>
</dbReference>
<protein>
    <submittedName>
        <fullName evidence="1">Uncharacterized protein</fullName>
    </submittedName>
</protein>
<sequence>MQWIWDTDEKKKSPPLTLQQLLLPAWNFILLKEVKL</sequence>
<dbReference type="Proteomes" id="UP000006352">
    <property type="component" value="Unassembled WGS sequence"/>
</dbReference>
<evidence type="ECO:0000313" key="1">
    <source>
        <dbReference type="EMBL" id="CCM06942.1"/>
    </source>
</evidence>
<dbReference type="AlphaFoldDB" id="J7RH92"/>
<name>J7RH92_9APHY</name>
<dbReference type="RefSeq" id="XP_012176963.1">
    <property type="nucleotide sequence ID" value="XM_012321573.1"/>
</dbReference>
<organism evidence="1 2">
    <name type="scientific">Fibroporia radiculosa</name>
    <dbReference type="NCBI Taxonomy" id="599839"/>
    <lineage>
        <taxon>Eukaryota</taxon>
        <taxon>Fungi</taxon>
        <taxon>Dikarya</taxon>
        <taxon>Basidiomycota</taxon>
        <taxon>Agaricomycotina</taxon>
        <taxon>Agaricomycetes</taxon>
        <taxon>Polyporales</taxon>
        <taxon>Fibroporiaceae</taxon>
        <taxon>Fibroporia</taxon>
    </lineage>
</organism>
<dbReference type="HOGENOM" id="CLU_3359670_0_0_1"/>
<proteinExistence type="predicted"/>
<keyword evidence="2" id="KW-1185">Reference proteome</keyword>
<dbReference type="GeneID" id="24101842"/>
<reference evidence="1 2" key="1">
    <citation type="journal article" date="2012" name="Appl. Environ. Microbiol.">
        <title>Short-read sequencing for genomic analysis of the brown rot fungus Fibroporia radiculosa.</title>
        <authorList>
            <person name="Tang J.D."/>
            <person name="Perkins A.D."/>
            <person name="Sonstegard T.S."/>
            <person name="Schroeder S.G."/>
            <person name="Burgess S.C."/>
            <person name="Diehl S.V."/>
        </authorList>
    </citation>
    <scope>NUCLEOTIDE SEQUENCE [LARGE SCALE GENOMIC DNA]</scope>
    <source>
        <strain evidence="1 2">TFFH 294</strain>
    </source>
</reference>
<dbReference type="InParanoid" id="J7RH92"/>